<evidence type="ECO:0000256" key="4">
    <source>
        <dbReference type="SAM" id="MobiDB-lite"/>
    </source>
</evidence>
<dbReference type="GO" id="GO:0045910">
    <property type="term" value="P:negative regulation of DNA recombination"/>
    <property type="evidence" value="ECO:0007669"/>
    <property type="project" value="TreeGrafter"/>
</dbReference>
<evidence type="ECO:0000313" key="7">
    <source>
        <dbReference type="Proteomes" id="UP000325081"/>
    </source>
</evidence>
<keyword evidence="3" id="KW-0539">Nucleus</keyword>
<dbReference type="GO" id="GO:0003690">
    <property type="term" value="F:double-stranded DNA binding"/>
    <property type="evidence" value="ECO:0007669"/>
    <property type="project" value="TreeGrafter"/>
</dbReference>
<dbReference type="PROSITE" id="PS51504">
    <property type="entry name" value="H15"/>
    <property type="match status" value="1"/>
</dbReference>
<dbReference type="GO" id="GO:0031492">
    <property type="term" value="F:nucleosomal DNA binding"/>
    <property type="evidence" value="ECO:0007669"/>
    <property type="project" value="TreeGrafter"/>
</dbReference>
<dbReference type="CDD" id="cd00073">
    <property type="entry name" value="H15"/>
    <property type="match status" value="1"/>
</dbReference>
<dbReference type="PRINTS" id="PR00929">
    <property type="entry name" value="ATHOOK"/>
</dbReference>
<dbReference type="Gene3D" id="1.10.10.10">
    <property type="entry name" value="Winged helix-like DNA-binding domain superfamily/Winged helix DNA-binding domain"/>
    <property type="match status" value="1"/>
</dbReference>
<dbReference type="Proteomes" id="UP000325081">
    <property type="component" value="Unassembled WGS sequence"/>
</dbReference>
<dbReference type="PANTHER" id="PTHR11467:SF29">
    <property type="entry name" value="OS03G0711600 PROTEIN"/>
    <property type="match status" value="1"/>
</dbReference>
<feature type="region of interest" description="Disordered" evidence="4">
    <location>
        <begin position="1"/>
        <end position="22"/>
    </location>
</feature>
<dbReference type="InterPro" id="IPR017956">
    <property type="entry name" value="AT_hook_DNA-bd_motif"/>
</dbReference>
<dbReference type="SUPFAM" id="SSF46785">
    <property type="entry name" value="Winged helix' DNA-binding domain"/>
    <property type="match status" value="1"/>
</dbReference>
<gene>
    <name evidence="6" type="ORF">STAS_08466</name>
</gene>
<dbReference type="InterPro" id="IPR036390">
    <property type="entry name" value="WH_DNA-bd_sf"/>
</dbReference>
<organism evidence="6 7">
    <name type="scientific">Striga asiatica</name>
    <name type="common">Asiatic witchweed</name>
    <name type="synonym">Buchnera asiatica</name>
    <dbReference type="NCBI Taxonomy" id="4170"/>
    <lineage>
        <taxon>Eukaryota</taxon>
        <taxon>Viridiplantae</taxon>
        <taxon>Streptophyta</taxon>
        <taxon>Embryophyta</taxon>
        <taxon>Tracheophyta</taxon>
        <taxon>Spermatophyta</taxon>
        <taxon>Magnoliopsida</taxon>
        <taxon>eudicotyledons</taxon>
        <taxon>Gunneridae</taxon>
        <taxon>Pentapetalae</taxon>
        <taxon>asterids</taxon>
        <taxon>lamiids</taxon>
        <taxon>Lamiales</taxon>
        <taxon>Orobanchaceae</taxon>
        <taxon>Buchnereae</taxon>
        <taxon>Striga</taxon>
    </lineage>
</organism>
<dbReference type="FunFam" id="1.10.10.10:FF:000637">
    <property type="entry name" value="Histone H1.2"/>
    <property type="match status" value="1"/>
</dbReference>
<feature type="region of interest" description="Disordered" evidence="4">
    <location>
        <begin position="375"/>
        <end position="395"/>
    </location>
</feature>
<evidence type="ECO:0000256" key="1">
    <source>
        <dbReference type="ARBA" id="ARBA00004123"/>
    </source>
</evidence>
<dbReference type="EMBL" id="BKCP01004605">
    <property type="protein sequence ID" value="GER32407.1"/>
    <property type="molecule type" value="Genomic_DNA"/>
</dbReference>
<dbReference type="AlphaFoldDB" id="A0A5A7PJC7"/>
<dbReference type="OrthoDB" id="1110759at2759"/>
<dbReference type="GO" id="GO:0006334">
    <property type="term" value="P:nucleosome assembly"/>
    <property type="evidence" value="ECO:0007669"/>
    <property type="project" value="InterPro"/>
</dbReference>
<evidence type="ECO:0000256" key="2">
    <source>
        <dbReference type="ARBA" id="ARBA00023125"/>
    </source>
</evidence>
<feature type="compositionally biased region" description="Pro residues" evidence="4">
    <location>
        <begin position="1"/>
        <end position="12"/>
    </location>
</feature>
<proteinExistence type="predicted"/>
<dbReference type="PANTHER" id="PTHR11467">
    <property type="entry name" value="HISTONE H1"/>
    <property type="match status" value="1"/>
</dbReference>
<comment type="subcellular location">
    <subcellularLocation>
        <location evidence="1">Nucleus</location>
    </subcellularLocation>
</comment>
<keyword evidence="7" id="KW-1185">Reference proteome</keyword>
<accession>A0A5A7PJC7</accession>
<reference evidence="7" key="1">
    <citation type="journal article" date="2019" name="Curr. Biol.">
        <title>Genome Sequence of Striga asiatica Provides Insight into the Evolution of Plant Parasitism.</title>
        <authorList>
            <person name="Yoshida S."/>
            <person name="Kim S."/>
            <person name="Wafula E.K."/>
            <person name="Tanskanen J."/>
            <person name="Kim Y.M."/>
            <person name="Honaas L."/>
            <person name="Yang Z."/>
            <person name="Spallek T."/>
            <person name="Conn C.E."/>
            <person name="Ichihashi Y."/>
            <person name="Cheong K."/>
            <person name="Cui S."/>
            <person name="Der J.P."/>
            <person name="Gundlach H."/>
            <person name="Jiao Y."/>
            <person name="Hori C."/>
            <person name="Ishida J.K."/>
            <person name="Kasahara H."/>
            <person name="Kiba T."/>
            <person name="Kim M.S."/>
            <person name="Koo N."/>
            <person name="Laohavisit A."/>
            <person name="Lee Y.H."/>
            <person name="Lumba S."/>
            <person name="McCourt P."/>
            <person name="Mortimer J.C."/>
            <person name="Mutuku J.M."/>
            <person name="Nomura T."/>
            <person name="Sasaki-Sekimoto Y."/>
            <person name="Seto Y."/>
            <person name="Wang Y."/>
            <person name="Wakatake T."/>
            <person name="Sakakibara H."/>
            <person name="Demura T."/>
            <person name="Yamaguchi S."/>
            <person name="Yoneyama K."/>
            <person name="Manabe R.I."/>
            <person name="Nelson D.C."/>
            <person name="Schulman A.H."/>
            <person name="Timko M.P."/>
            <person name="dePamphilis C.W."/>
            <person name="Choi D."/>
            <person name="Shirasu K."/>
        </authorList>
    </citation>
    <scope>NUCLEOTIDE SEQUENCE [LARGE SCALE GENOMIC DNA]</scope>
    <source>
        <strain evidence="7">cv. UVA1</strain>
    </source>
</reference>
<dbReference type="Pfam" id="PF00538">
    <property type="entry name" value="Linker_histone"/>
    <property type="match status" value="1"/>
</dbReference>
<name>A0A5A7PJC7_STRAF</name>
<evidence type="ECO:0000313" key="6">
    <source>
        <dbReference type="EMBL" id="GER32407.1"/>
    </source>
</evidence>
<dbReference type="GO" id="GO:0030261">
    <property type="term" value="P:chromosome condensation"/>
    <property type="evidence" value="ECO:0007669"/>
    <property type="project" value="TreeGrafter"/>
</dbReference>
<feature type="region of interest" description="Disordered" evidence="4">
    <location>
        <begin position="120"/>
        <end position="146"/>
    </location>
</feature>
<dbReference type="InterPro" id="IPR005818">
    <property type="entry name" value="Histone_H1/H5_H15"/>
</dbReference>
<dbReference type="InterPro" id="IPR036388">
    <property type="entry name" value="WH-like_DNA-bd_sf"/>
</dbReference>
<dbReference type="SMART" id="SM00384">
    <property type="entry name" value="AT_hook"/>
    <property type="match status" value="6"/>
</dbReference>
<feature type="region of interest" description="Disordered" evidence="4">
    <location>
        <begin position="259"/>
        <end position="288"/>
    </location>
</feature>
<dbReference type="SMART" id="SM00526">
    <property type="entry name" value="H15"/>
    <property type="match status" value="1"/>
</dbReference>
<evidence type="ECO:0000256" key="3">
    <source>
        <dbReference type="ARBA" id="ARBA00023242"/>
    </source>
</evidence>
<sequence>MEPVLDPPPLPDQPTAVFPATDTGPAAAILTPAQSYPHNHPPYAEMITAAISALKEPNGSSKRAIAKYIGDHYTDLPSTHEALLAHHLKQLKINGQLLMVKYSYKLPGSAPPPIPAPINGAVNAVTSDPASKRRPGRPPKPKPMPDAAQVVVPVFHPDTNSIQFGTEPHPQPYVASAPINGQAAAAVKPLRGRGRPPKLHGLKRRPGRPPKAGAAPPVQVRKGSGRPRGRPPKPINVVQGLGLGVGVPGSGVPAGHGVPATVSGGVGPMKRGRGRPPKAGGVAKKARNLSAVRPKKLRKLSGKPVGRPRKNASAGAVNRAPESQLLVNYLDLKAKLENLQSRISQTANFIKPYLNNEAAINALQELELTSASITMMPQPQPQPQPEQYPLQQSQN</sequence>
<keyword evidence="2" id="KW-0238">DNA-binding</keyword>
<comment type="caution">
    <text evidence="6">The sequence shown here is derived from an EMBL/GenBank/DDBJ whole genome shotgun (WGS) entry which is preliminary data.</text>
</comment>
<feature type="region of interest" description="Disordered" evidence="4">
    <location>
        <begin position="187"/>
        <end position="233"/>
    </location>
</feature>
<dbReference type="GO" id="GO:0000786">
    <property type="term" value="C:nucleosome"/>
    <property type="evidence" value="ECO:0007669"/>
    <property type="project" value="InterPro"/>
</dbReference>
<dbReference type="GO" id="GO:0005730">
    <property type="term" value="C:nucleolus"/>
    <property type="evidence" value="ECO:0007669"/>
    <property type="project" value="TreeGrafter"/>
</dbReference>
<feature type="compositionally biased region" description="Basic residues" evidence="4">
    <location>
        <begin position="190"/>
        <end position="208"/>
    </location>
</feature>
<evidence type="ECO:0000259" key="5">
    <source>
        <dbReference type="PROSITE" id="PS51504"/>
    </source>
</evidence>
<feature type="domain" description="H15" evidence="5">
    <location>
        <begin position="39"/>
        <end position="108"/>
    </location>
</feature>
<protein>
    <submittedName>
        <fullName evidence="6">HMR1 protein</fullName>
    </submittedName>
</protein>